<keyword evidence="1" id="KW-0805">Transcription regulation</keyword>
<evidence type="ECO:0000256" key="2">
    <source>
        <dbReference type="ARBA" id="ARBA00023125"/>
    </source>
</evidence>
<organism evidence="6 7">
    <name type="scientific">Alicyclobacillus cycloheptanicus</name>
    <dbReference type="NCBI Taxonomy" id="1457"/>
    <lineage>
        <taxon>Bacteria</taxon>
        <taxon>Bacillati</taxon>
        <taxon>Bacillota</taxon>
        <taxon>Bacilli</taxon>
        <taxon>Bacillales</taxon>
        <taxon>Alicyclobacillaceae</taxon>
        <taxon>Alicyclobacillus</taxon>
    </lineage>
</organism>
<dbReference type="PANTHER" id="PTHR30136:SF35">
    <property type="entry name" value="HTH-TYPE TRANSCRIPTIONAL REGULATOR RV1719"/>
    <property type="match status" value="1"/>
</dbReference>
<dbReference type="PROSITE" id="PS51078">
    <property type="entry name" value="ICLR_ED"/>
    <property type="match status" value="1"/>
</dbReference>
<gene>
    <name evidence="6" type="ORF">J2S03_001037</name>
</gene>
<dbReference type="InterPro" id="IPR036388">
    <property type="entry name" value="WH-like_DNA-bd_sf"/>
</dbReference>
<dbReference type="Pfam" id="PF09339">
    <property type="entry name" value="HTH_IclR"/>
    <property type="match status" value="1"/>
</dbReference>
<comment type="caution">
    <text evidence="6">The sequence shown here is derived from an EMBL/GenBank/DDBJ whole genome shotgun (WGS) entry which is preliminary data.</text>
</comment>
<dbReference type="EMBL" id="JAUSTP010000005">
    <property type="protein sequence ID" value="MDQ0189221.1"/>
    <property type="molecule type" value="Genomic_DNA"/>
</dbReference>
<keyword evidence="3" id="KW-0804">Transcription</keyword>
<evidence type="ECO:0000256" key="1">
    <source>
        <dbReference type="ARBA" id="ARBA00023015"/>
    </source>
</evidence>
<evidence type="ECO:0000313" key="7">
    <source>
        <dbReference type="Proteomes" id="UP001232973"/>
    </source>
</evidence>
<dbReference type="InterPro" id="IPR005471">
    <property type="entry name" value="Tscrpt_reg_IclR_N"/>
</dbReference>
<evidence type="ECO:0000259" key="4">
    <source>
        <dbReference type="PROSITE" id="PS51077"/>
    </source>
</evidence>
<dbReference type="SUPFAM" id="SSF55781">
    <property type="entry name" value="GAF domain-like"/>
    <property type="match status" value="1"/>
</dbReference>
<evidence type="ECO:0000256" key="3">
    <source>
        <dbReference type="ARBA" id="ARBA00023163"/>
    </source>
</evidence>
<evidence type="ECO:0000259" key="5">
    <source>
        <dbReference type="PROSITE" id="PS51078"/>
    </source>
</evidence>
<dbReference type="RefSeq" id="WP_274455077.1">
    <property type="nucleotide sequence ID" value="NZ_CP067097.1"/>
</dbReference>
<dbReference type="PANTHER" id="PTHR30136">
    <property type="entry name" value="HELIX-TURN-HELIX TRANSCRIPTIONAL REGULATOR, ICLR FAMILY"/>
    <property type="match status" value="1"/>
</dbReference>
<dbReference type="Proteomes" id="UP001232973">
    <property type="component" value="Unassembled WGS sequence"/>
</dbReference>
<feature type="domain" description="HTH iclR-type" evidence="4">
    <location>
        <begin position="1"/>
        <end position="53"/>
    </location>
</feature>
<proteinExistence type="predicted"/>
<dbReference type="PROSITE" id="PS51077">
    <property type="entry name" value="HTH_ICLR"/>
    <property type="match status" value="1"/>
</dbReference>
<dbReference type="InterPro" id="IPR050707">
    <property type="entry name" value="HTH_MetabolicPath_Reg"/>
</dbReference>
<dbReference type="Gene3D" id="1.10.10.10">
    <property type="entry name" value="Winged helix-like DNA-binding domain superfamily/Winged helix DNA-binding domain"/>
    <property type="match status" value="1"/>
</dbReference>
<keyword evidence="7" id="KW-1185">Reference proteome</keyword>
<reference evidence="6 7" key="1">
    <citation type="submission" date="2023-07" db="EMBL/GenBank/DDBJ databases">
        <title>Genomic Encyclopedia of Type Strains, Phase IV (KMG-IV): sequencing the most valuable type-strain genomes for metagenomic binning, comparative biology and taxonomic classification.</title>
        <authorList>
            <person name="Goeker M."/>
        </authorList>
    </citation>
    <scope>NUCLEOTIDE SEQUENCE [LARGE SCALE GENOMIC DNA]</scope>
    <source>
        <strain evidence="6 7">DSM 4006</strain>
    </source>
</reference>
<feature type="domain" description="IclR-ED" evidence="5">
    <location>
        <begin position="54"/>
        <end position="237"/>
    </location>
</feature>
<dbReference type="SUPFAM" id="SSF46785">
    <property type="entry name" value="Winged helix' DNA-binding domain"/>
    <property type="match status" value="1"/>
</dbReference>
<evidence type="ECO:0000313" key="6">
    <source>
        <dbReference type="EMBL" id="MDQ0189221.1"/>
    </source>
</evidence>
<keyword evidence="2" id="KW-0238">DNA-binding</keyword>
<dbReference type="SMART" id="SM00346">
    <property type="entry name" value="HTH_ICLR"/>
    <property type="match status" value="1"/>
</dbReference>
<dbReference type="InterPro" id="IPR014757">
    <property type="entry name" value="Tscrpt_reg_IclR_C"/>
</dbReference>
<accession>A0ABT9XFZ7</accession>
<dbReference type="InterPro" id="IPR036390">
    <property type="entry name" value="WH_DNA-bd_sf"/>
</dbReference>
<dbReference type="Pfam" id="PF01614">
    <property type="entry name" value="IclR_C"/>
    <property type="match status" value="1"/>
</dbReference>
<dbReference type="Gene3D" id="3.30.450.40">
    <property type="match status" value="1"/>
</dbReference>
<name>A0ABT9XFZ7_9BACL</name>
<sequence length="244" mass="26853">MEVLSDFPAGLGISDLAQRVGMYKSTTHRLLGTLMKRGYVEQDEQTGRYKLGYTLLDLGMKLLSSIDLRREAAPFLQKLSADVNEAVHLAHLDQGEIVYIDKVEGSNTIRMHSRIGTRVPAHATGLGKVILAFRPPMEAIDLVDRYGLARLTEHTITDRAMFLAVLKQTRELGYAFDLEENELGICCVAAPIWDNTGRVVAACSVSGPSIRMSKERLHQLVPAVKQTGRLISERLGYGTGTASV</sequence>
<protein>
    <submittedName>
        <fullName evidence="6">IclR family acetate operon transcriptional repressor</fullName>
    </submittedName>
</protein>
<dbReference type="InterPro" id="IPR029016">
    <property type="entry name" value="GAF-like_dom_sf"/>
</dbReference>